<evidence type="ECO:0000313" key="10">
    <source>
        <dbReference type="Proteomes" id="UP000433483"/>
    </source>
</evidence>
<dbReference type="EMBL" id="QXFY01001165">
    <property type="protein sequence ID" value="KAE9326086.1"/>
    <property type="molecule type" value="Genomic_DNA"/>
</dbReference>
<dbReference type="EMBL" id="QXGA01001359">
    <property type="protein sequence ID" value="KAE9121185.1"/>
    <property type="molecule type" value="Genomic_DNA"/>
</dbReference>
<dbReference type="AlphaFoldDB" id="A0A6A3EGK3"/>
<evidence type="ECO:0000313" key="13">
    <source>
        <dbReference type="Proteomes" id="UP000460718"/>
    </source>
</evidence>
<evidence type="ECO:0000313" key="12">
    <source>
        <dbReference type="Proteomes" id="UP000440732"/>
    </source>
</evidence>
<feature type="chain" id="PRO_5036163659" description="RxLR effector protein" evidence="1">
    <location>
        <begin position="27"/>
        <end position="62"/>
    </location>
</feature>
<evidence type="ECO:0000313" key="4">
    <source>
        <dbReference type="EMBL" id="KAE9121185.1"/>
    </source>
</evidence>
<dbReference type="EMBL" id="QXGF01001396">
    <property type="protein sequence ID" value="KAE8930310.1"/>
    <property type="molecule type" value="Genomic_DNA"/>
</dbReference>
<evidence type="ECO:0008006" key="16">
    <source>
        <dbReference type="Google" id="ProtNLM"/>
    </source>
</evidence>
<dbReference type="Proteomes" id="UP000429523">
    <property type="component" value="Unassembled WGS sequence"/>
</dbReference>
<dbReference type="EMBL" id="QXGD01001410">
    <property type="protein sequence ID" value="KAE9206712.1"/>
    <property type="molecule type" value="Genomic_DNA"/>
</dbReference>
<evidence type="ECO:0000313" key="15">
    <source>
        <dbReference type="Proteomes" id="UP000486351"/>
    </source>
</evidence>
<accession>A0A6A3EGK3</accession>
<evidence type="ECO:0000313" key="3">
    <source>
        <dbReference type="EMBL" id="KAE8996131.1"/>
    </source>
</evidence>
<dbReference type="Proteomes" id="UP000476176">
    <property type="component" value="Unassembled WGS sequence"/>
</dbReference>
<evidence type="ECO:0000256" key="1">
    <source>
        <dbReference type="SAM" id="SignalP"/>
    </source>
</evidence>
<evidence type="ECO:0000313" key="11">
    <source>
        <dbReference type="Proteomes" id="UP000440367"/>
    </source>
</evidence>
<proteinExistence type="predicted"/>
<keyword evidence="10" id="KW-1185">Reference proteome</keyword>
<evidence type="ECO:0000313" key="5">
    <source>
        <dbReference type="EMBL" id="KAE9191876.1"/>
    </source>
</evidence>
<feature type="signal peptide" evidence="1">
    <location>
        <begin position="1"/>
        <end position="26"/>
    </location>
</feature>
<reference evidence="9 10" key="1">
    <citation type="submission" date="2018-08" db="EMBL/GenBank/DDBJ databases">
        <title>Genomic investigation of the strawberry pathogen Phytophthora fragariae indicates pathogenicity is determined by transcriptional variation in three key races.</title>
        <authorList>
            <person name="Adams T.M."/>
            <person name="Armitage A.D."/>
            <person name="Sobczyk M.K."/>
            <person name="Bates H.J."/>
            <person name="Dunwell J.M."/>
            <person name="Nellist C.F."/>
            <person name="Harrison R.J."/>
        </authorList>
    </citation>
    <scope>NUCLEOTIDE SEQUENCE [LARGE SCALE GENOMIC DNA]</scope>
    <source>
        <strain evidence="6 11">BC-1</strain>
        <strain evidence="7 14">BC-23</strain>
        <strain evidence="5 10">NOV-27</strain>
        <strain evidence="4 12">NOV-5</strain>
        <strain evidence="8 15">NOV-77</strain>
        <strain evidence="2 9">NOV-9</strain>
        <strain evidence="3 13">SCRP245</strain>
    </source>
</reference>
<gene>
    <name evidence="6" type="ORF">PF002_g19921</name>
    <name evidence="7" type="ORF">PF004_g16799</name>
    <name evidence="5" type="ORF">PF005_g18676</name>
    <name evidence="4" type="ORF">PF006_g17957</name>
    <name evidence="8" type="ORF">PF008_g16733</name>
    <name evidence="2" type="ORF">PF009_g19593</name>
    <name evidence="3" type="ORF">PF011_g16035</name>
</gene>
<name>A0A6A3EGK3_9STRA</name>
<organism evidence="2 9">
    <name type="scientific">Phytophthora fragariae</name>
    <dbReference type="NCBI Taxonomy" id="53985"/>
    <lineage>
        <taxon>Eukaryota</taxon>
        <taxon>Sar</taxon>
        <taxon>Stramenopiles</taxon>
        <taxon>Oomycota</taxon>
        <taxon>Peronosporomycetes</taxon>
        <taxon>Peronosporales</taxon>
        <taxon>Peronosporaceae</taxon>
        <taxon>Phytophthora</taxon>
    </lineage>
</organism>
<evidence type="ECO:0000313" key="8">
    <source>
        <dbReference type="EMBL" id="KAE9326086.1"/>
    </source>
</evidence>
<dbReference type="EMBL" id="QXGC01001215">
    <property type="protein sequence ID" value="KAE9208311.1"/>
    <property type="molecule type" value="Genomic_DNA"/>
</dbReference>
<dbReference type="Proteomes" id="UP000486351">
    <property type="component" value="Unassembled WGS sequence"/>
</dbReference>
<sequence length="62" mass="7371">MLVICWIQLNIISFMLDLANIRTSSSSPLSPWRILRRRFRDSIVSTRFRLPGRCIRPWATDH</sequence>
<dbReference type="Proteomes" id="UP000440367">
    <property type="component" value="Unassembled WGS sequence"/>
</dbReference>
<dbReference type="EMBL" id="QXGB01001374">
    <property type="protein sequence ID" value="KAE9191876.1"/>
    <property type="molecule type" value="Genomic_DNA"/>
</dbReference>
<dbReference type="EMBL" id="QXFW01001123">
    <property type="protein sequence ID" value="KAE8996131.1"/>
    <property type="molecule type" value="Genomic_DNA"/>
</dbReference>
<comment type="caution">
    <text evidence="2">The sequence shown here is derived from an EMBL/GenBank/DDBJ whole genome shotgun (WGS) entry which is preliminary data.</text>
</comment>
<dbReference type="Proteomes" id="UP000433483">
    <property type="component" value="Unassembled WGS sequence"/>
</dbReference>
<protein>
    <recommendedName>
        <fullName evidence="16">RxLR effector protein</fullName>
    </recommendedName>
</protein>
<evidence type="ECO:0000313" key="2">
    <source>
        <dbReference type="EMBL" id="KAE8930310.1"/>
    </source>
</evidence>
<evidence type="ECO:0000313" key="14">
    <source>
        <dbReference type="Proteomes" id="UP000476176"/>
    </source>
</evidence>
<evidence type="ECO:0000313" key="7">
    <source>
        <dbReference type="EMBL" id="KAE9208311.1"/>
    </source>
</evidence>
<keyword evidence="1" id="KW-0732">Signal</keyword>
<evidence type="ECO:0000313" key="9">
    <source>
        <dbReference type="Proteomes" id="UP000429523"/>
    </source>
</evidence>
<evidence type="ECO:0000313" key="6">
    <source>
        <dbReference type="EMBL" id="KAE9206712.1"/>
    </source>
</evidence>
<dbReference type="Proteomes" id="UP000440732">
    <property type="component" value="Unassembled WGS sequence"/>
</dbReference>
<dbReference type="Proteomes" id="UP000460718">
    <property type="component" value="Unassembled WGS sequence"/>
</dbReference>